<proteinExistence type="predicted"/>
<dbReference type="AlphaFoldDB" id="A0A5C3P7V3"/>
<evidence type="ECO:0008006" key="5">
    <source>
        <dbReference type="Google" id="ProtNLM"/>
    </source>
</evidence>
<gene>
    <name evidence="3" type="ORF">K466DRAFT_588166</name>
</gene>
<protein>
    <recommendedName>
        <fullName evidence="5">Metallo-dependent hydrolase</fullName>
    </recommendedName>
</protein>
<feature type="region of interest" description="Disordered" evidence="2">
    <location>
        <begin position="51"/>
        <end position="72"/>
    </location>
</feature>
<dbReference type="InParanoid" id="A0A5C3P7V3"/>
<reference evidence="3 4" key="1">
    <citation type="journal article" date="2019" name="Nat. Ecol. Evol.">
        <title>Megaphylogeny resolves global patterns of mushroom evolution.</title>
        <authorList>
            <person name="Varga T."/>
            <person name="Krizsan K."/>
            <person name="Foldi C."/>
            <person name="Dima B."/>
            <person name="Sanchez-Garcia M."/>
            <person name="Sanchez-Ramirez S."/>
            <person name="Szollosi G.J."/>
            <person name="Szarkandi J.G."/>
            <person name="Papp V."/>
            <person name="Albert L."/>
            <person name="Andreopoulos W."/>
            <person name="Angelini C."/>
            <person name="Antonin V."/>
            <person name="Barry K.W."/>
            <person name="Bougher N.L."/>
            <person name="Buchanan P."/>
            <person name="Buyck B."/>
            <person name="Bense V."/>
            <person name="Catcheside P."/>
            <person name="Chovatia M."/>
            <person name="Cooper J."/>
            <person name="Damon W."/>
            <person name="Desjardin D."/>
            <person name="Finy P."/>
            <person name="Geml J."/>
            <person name="Haridas S."/>
            <person name="Hughes K."/>
            <person name="Justo A."/>
            <person name="Karasinski D."/>
            <person name="Kautmanova I."/>
            <person name="Kiss B."/>
            <person name="Kocsube S."/>
            <person name="Kotiranta H."/>
            <person name="LaButti K.M."/>
            <person name="Lechner B.E."/>
            <person name="Liimatainen K."/>
            <person name="Lipzen A."/>
            <person name="Lukacs Z."/>
            <person name="Mihaltcheva S."/>
            <person name="Morgado L.N."/>
            <person name="Niskanen T."/>
            <person name="Noordeloos M.E."/>
            <person name="Ohm R.A."/>
            <person name="Ortiz-Santana B."/>
            <person name="Ovrebo C."/>
            <person name="Racz N."/>
            <person name="Riley R."/>
            <person name="Savchenko A."/>
            <person name="Shiryaev A."/>
            <person name="Soop K."/>
            <person name="Spirin V."/>
            <person name="Szebenyi C."/>
            <person name="Tomsovsky M."/>
            <person name="Tulloss R.E."/>
            <person name="Uehling J."/>
            <person name="Grigoriev I.V."/>
            <person name="Vagvolgyi C."/>
            <person name="Papp T."/>
            <person name="Martin F.M."/>
            <person name="Miettinen O."/>
            <person name="Hibbett D.S."/>
            <person name="Nagy L.G."/>
        </authorList>
    </citation>
    <scope>NUCLEOTIDE SEQUENCE [LARGE SCALE GENOMIC DNA]</scope>
    <source>
        <strain evidence="3 4">HHB13444</strain>
    </source>
</reference>
<dbReference type="STRING" id="1314778.A0A5C3P7V3"/>
<dbReference type="PANTHER" id="PTHR46363">
    <property type="entry name" value="DEOXYRIBONUCLEASE TATDN2-RELATED"/>
    <property type="match status" value="1"/>
</dbReference>
<organism evidence="3 4">
    <name type="scientific">Polyporus arcularius HHB13444</name>
    <dbReference type="NCBI Taxonomy" id="1314778"/>
    <lineage>
        <taxon>Eukaryota</taxon>
        <taxon>Fungi</taxon>
        <taxon>Dikarya</taxon>
        <taxon>Basidiomycota</taxon>
        <taxon>Agaricomycotina</taxon>
        <taxon>Agaricomycetes</taxon>
        <taxon>Polyporales</taxon>
        <taxon>Polyporaceae</taxon>
        <taxon>Polyporus</taxon>
    </lineage>
</organism>
<dbReference type="GO" id="GO:0016788">
    <property type="term" value="F:hydrolase activity, acting on ester bonds"/>
    <property type="evidence" value="ECO:0007669"/>
    <property type="project" value="InterPro"/>
</dbReference>
<evidence type="ECO:0000256" key="1">
    <source>
        <dbReference type="ARBA" id="ARBA00022801"/>
    </source>
</evidence>
<evidence type="ECO:0000313" key="4">
    <source>
        <dbReference type="Proteomes" id="UP000308197"/>
    </source>
</evidence>
<name>A0A5C3P7V3_9APHY</name>
<keyword evidence="4" id="KW-1185">Reference proteome</keyword>
<feature type="compositionally biased region" description="Basic residues" evidence="2">
    <location>
        <begin position="51"/>
        <end position="60"/>
    </location>
</feature>
<evidence type="ECO:0000256" key="2">
    <source>
        <dbReference type="SAM" id="MobiDB-lite"/>
    </source>
</evidence>
<dbReference type="Gene3D" id="3.20.20.140">
    <property type="entry name" value="Metal-dependent hydrolases"/>
    <property type="match status" value="1"/>
</dbReference>
<dbReference type="CDD" id="cd01310">
    <property type="entry name" value="TatD_DNAse"/>
    <property type="match status" value="1"/>
</dbReference>
<accession>A0A5C3P7V3</accession>
<dbReference type="InterPro" id="IPR032466">
    <property type="entry name" value="Metal_Hydrolase"/>
</dbReference>
<dbReference type="Pfam" id="PF01026">
    <property type="entry name" value="TatD_DNase"/>
    <property type="match status" value="1"/>
</dbReference>
<dbReference type="PANTHER" id="PTHR46363:SF1">
    <property type="entry name" value="DEOXYRIBONUCLEASE TATDN2-RELATED"/>
    <property type="match status" value="1"/>
</dbReference>
<dbReference type="InterPro" id="IPR001130">
    <property type="entry name" value="TatD-like"/>
</dbReference>
<dbReference type="EMBL" id="ML211258">
    <property type="protein sequence ID" value="TFK85342.1"/>
    <property type="molecule type" value="Genomic_DNA"/>
</dbReference>
<dbReference type="InterPro" id="IPR018228">
    <property type="entry name" value="DNase_TatD-rel_CS"/>
</dbReference>
<evidence type="ECO:0000313" key="3">
    <source>
        <dbReference type="EMBL" id="TFK85342.1"/>
    </source>
</evidence>
<dbReference type="Proteomes" id="UP000308197">
    <property type="component" value="Unassembled WGS sequence"/>
</dbReference>
<dbReference type="SUPFAM" id="SSF51556">
    <property type="entry name" value="Metallo-dependent hydrolases"/>
    <property type="match status" value="1"/>
</dbReference>
<dbReference type="PROSITE" id="PS01090">
    <property type="entry name" value="TATD_2"/>
    <property type="match status" value="1"/>
</dbReference>
<keyword evidence="1" id="KW-0378">Hydrolase</keyword>
<sequence length="386" mass="44176">MSSMTLRPLLSAVPRYRTGITSLSCSTRKAVPRVICPFALCSYTTSYQQRPARKMGKKSKSSAPAEEHLILPQHPSRVAGGTPIVDTHTHLISTFSAYRSKYKAGKHATVYDFVREVYRGHGVEAIVDVYCEAPEQKTWKEIADSALTEQDRKEKWGGLEYWFVMGVHPHEAKNYTDEVERTILEAMSHPRCVGWGEMGLDYHYDNSPRQIQQEVFIRQLKHAVRLGKPLTIHTREAEEDTERILKEHVPKDHRIHIHCYTDTPEWAARMLKHFPNLYIGITGVITYSTNLNTSEVIRRMAALSDSDPDAPLRIILETDAPFMTPSNIYGALKDFKGRLPLSHSAMIPWTAEWTANVANERIGEPRWDTERVMRESRENARKMYGV</sequence>